<protein>
    <recommendedName>
        <fullName evidence="3">Peptidase aspartic putative domain-containing protein</fullName>
    </recommendedName>
</protein>
<dbReference type="SUPFAM" id="SSF56672">
    <property type="entry name" value="DNA/RNA polymerases"/>
    <property type="match status" value="1"/>
</dbReference>
<dbReference type="InterPro" id="IPR043502">
    <property type="entry name" value="DNA/RNA_pol_sf"/>
</dbReference>
<dbReference type="PANTHER" id="PTHR47331:SF1">
    <property type="entry name" value="GAG-LIKE PROTEIN"/>
    <property type="match status" value="1"/>
</dbReference>
<organism evidence="1 2">
    <name type="scientific">Necator americanus</name>
    <name type="common">Human hookworm</name>
    <dbReference type="NCBI Taxonomy" id="51031"/>
    <lineage>
        <taxon>Eukaryota</taxon>
        <taxon>Metazoa</taxon>
        <taxon>Ecdysozoa</taxon>
        <taxon>Nematoda</taxon>
        <taxon>Chromadorea</taxon>
        <taxon>Rhabditida</taxon>
        <taxon>Rhabditina</taxon>
        <taxon>Rhabditomorpha</taxon>
        <taxon>Strongyloidea</taxon>
        <taxon>Ancylostomatidae</taxon>
        <taxon>Bunostominae</taxon>
        <taxon>Necator</taxon>
    </lineage>
</organism>
<dbReference type="KEGG" id="nai:NECAME_18643"/>
<dbReference type="AlphaFoldDB" id="W2STP3"/>
<keyword evidence="2" id="KW-1185">Reference proteome</keyword>
<evidence type="ECO:0000313" key="2">
    <source>
        <dbReference type="Proteomes" id="UP000053676"/>
    </source>
</evidence>
<evidence type="ECO:0008006" key="3">
    <source>
        <dbReference type="Google" id="ProtNLM"/>
    </source>
</evidence>
<dbReference type="OrthoDB" id="5872352at2759"/>
<dbReference type="EMBL" id="KI662753">
    <property type="protein sequence ID" value="ETN72863.1"/>
    <property type="molecule type" value="Genomic_DNA"/>
</dbReference>
<reference evidence="2" key="1">
    <citation type="journal article" date="2014" name="Nat. Genet.">
        <title>Genome of the human hookworm Necator americanus.</title>
        <authorList>
            <person name="Tang Y.T."/>
            <person name="Gao X."/>
            <person name="Rosa B.A."/>
            <person name="Abubucker S."/>
            <person name="Hallsworth-Pepin K."/>
            <person name="Martin J."/>
            <person name="Tyagi R."/>
            <person name="Heizer E."/>
            <person name="Zhang X."/>
            <person name="Bhonagiri-Palsikar V."/>
            <person name="Minx P."/>
            <person name="Warren W.C."/>
            <person name="Wang Q."/>
            <person name="Zhan B."/>
            <person name="Hotez P.J."/>
            <person name="Sternberg P.W."/>
            <person name="Dougall A."/>
            <person name="Gaze S.T."/>
            <person name="Mulvenna J."/>
            <person name="Sotillo J."/>
            <person name="Ranganathan S."/>
            <person name="Rabelo E.M."/>
            <person name="Wilson R.K."/>
            <person name="Felgner P.L."/>
            <person name="Bethony J."/>
            <person name="Hawdon J.M."/>
            <person name="Gasser R.B."/>
            <person name="Loukas A."/>
            <person name="Mitreva M."/>
        </authorList>
    </citation>
    <scope>NUCLEOTIDE SEQUENCE [LARGE SCALE GENOMIC DNA]</scope>
</reference>
<proteinExistence type="predicted"/>
<dbReference type="PANTHER" id="PTHR47331">
    <property type="entry name" value="PHD-TYPE DOMAIN-CONTAINING PROTEIN"/>
    <property type="match status" value="1"/>
</dbReference>
<evidence type="ECO:0000313" key="1">
    <source>
        <dbReference type="EMBL" id="ETN72863.1"/>
    </source>
</evidence>
<dbReference type="OMA" id="NANCMAS"/>
<name>W2STP3_NECAM</name>
<dbReference type="Proteomes" id="UP000053676">
    <property type="component" value="Unassembled WGS sequence"/>
</dbReference>
<gene>
    <name evidence="1" type="ORF">NECAME_18643</name>
</gene>
<accession>W2STP3</accession>
<sequence>MWDAEGVPHTFTVTKIDTITKPLTRSRLSQEDKQFLINQDLKQQRSGEELVNSESSVEVAQTIALEDTDNDFAQTWEQFCEFEKSGVKEFPGPITKELKQTNAEVWKAFEETIEKKEDGYYVHLPWKNEASELPDNKLIVYRRLQASLSKLRNDPILLQQYDDTIKSQLELGIIEEVAEDLIVEEGEVVHYLAHQAVVTPHKETTKLRVVFDASAFITNSPSLKDVLYQGPVILPKVWDILLRFRFVDVAIISDIEKAFLQVRLHPEDRNATRFMW</sequence>
<feature type="non-terminal residue" evidence="1">
    <location>
        <position position="276"/>
    </location>
</feature>